<evidence type="ECO:0000259" key="10">
    <source>
        <dbReference type="Pfam" id="PF13906"/>
    </source>
</evidence>
<gene>
    <name evidence="12" type="primary">LOC104958078</name>
</gene>
<dbReference type="PANTHER" id="PTHR43243:SF19">
    <property type="entry name" value="CATIONIC AMINO ACID TRANSPORTER C-TERMINAL DOMAIN-CONTAINING PROTEIN"/>
    <property type="match status" value="1"/>
</dbReference>
<evidence type="ECO:0000256" key="8">
    <source>
        <dbReference type="ARBA" id="ARBA00023180"/>
    </source>
</evidence>
<evidence type="ECO:0000256" key="5">
    <source>
        <dbReference type="ARBA" id="ARBA00022970"/>
    </source>
</evidence>
<dbReference type="GO" id="GO:0097638">
    <property type="term" value="P:L-arginine import across plasma membrane"/>
    <property type="evidence" value="ECO:0007669"/>
    <property type="project" value="TreeGrafter"/>
</dbReference>
<dbReference type="GO" id="GO:0005886">
    <property type="term" value="C:plasma membrane"/>
    <property type="evidence" value="ECO:0007669"/>
    <property type="project" value="TreeGrafter"/>
</dbReference>
<dbReference type="AlphaFoldDB" id="A0A6I9P8R6"/>
<keyword evidence="11" id="KW-1185">Reference proteome</keyword>
<dbReference type="PANTHER" id="PTHR43243">
    <property type="entry name" value="INNER MEMBRANE TRANSPORTER YGJI-RELATED"/>
    <property type="match status" value="1"/>
</dbReference>
<dbReference type="Gene3D" id="1.20.1740.10">
    <property type="entry name" value="Amino acid/polyamine transporter I"/>
    <property type="match status" value="2"/>
</dbReference>
<feature type="transmembrane region" description="Helical" evidence="9">
    <location>
        <begin position="67"/>
        <end position="85"/>
    </location>
</feature>
<keyword evidence="8" id="KW-0325">Glycoprotein</keyword>
<dbReference type="GO" id="GO:0061459">
    <property type="term" value="F:L-arginine transmembrane transporter activity"/>
    <property type="evidence" value="ECO:0007669"/>
    <property type="project" value="TreeGrafter"/>
</dbReference>
<dbReference type="GO" id="GO:0015189">
    <property type="term" value="F:L-lysine transmembrane transporter activity"/>
    <property type="evidence" value="ECO:0007669"/>
    <property type="project" value="TreeGrafter"/>
</dbReference>
<evidence type="ECO:0000256" key="7">
    <source>
        <dbReference type="ARBA" id="ARBA00023136"/>
    </source>
</evidence>
<keyword evidence="3" id="KW-0813">Transport</keyword>
<evidence type="ECO:0000256" key="9">
    <source>
        <dbReference type="SAM" id="Phobius"/>
    </source>
</evidence>
<feature type="transmembrane region" description="Helical" evidence="9">
    <location>
        <begin position="129"/>
        <end position="150"/>
    </location>
</feature>
<evidence type="ECO:0000256" key="4">
    <source>
        <dbReference type="ARBA" id="ARBA00022692"/>
    </source>
</evidence>
<keyword evidence="5" id="KW-0029">Amino-acid transport</keyword>
<evidence type="ECO:0000313" key="11">
    <source>
        <dbReference type="Proteomes" id="UP000504611"/>
    </source>
</evidence>
<dbReference type="KEGG" id="ncc:104958078"/>
<keyword evidence="7 9" id="KW-0472">Membrane</keyword>
<reference evidence="12" key="1">
    <citation type="submission" date="2025-08" db="UniProtKB">
        <authorList>
            <consortium name="RefSeq"/>
        </authorList>
    </citation>
    <scope>IDENTIFICATION</scope>
    <source>
        <tissue evidence="12">Muscle</tissue>
    </source>
</reference>
<evidence type="ECO:0000313" key="12">
    <source>
        <dbReference type="RefSeq" id="XP_010784090.1"/>
    </source>
</evidence>
<accession>A0A6I9P8R6</accession>
<name>A0A6I9P8R6_9TELE</name>
<protein>
    <submittedName>
        <fullName evidence="12">Cationic amino acid transporter 2-like</fullName>
    </submittedName>
</protein>
<dbReference type="GO" id="GO:0012505">
    <property type="term" value="C:endomembrane system"/>
    <property type="evidence" value="ECO:0007669"/>
    <property type="project" value="UniProtKB-SubCell"/>
</dbReference>
<evidence type="ECO:0000256" key="6">
    <source>
        <dbReference type="ARBA" id="ARBA00022989"/>
    </source>
</evidence>
<comment type="subcellular location">
    <subcellularLocation>
        <location evidence="1">Endomembrane system</location>
        <topology evidence="1">Multi-pass membrane protein</topology>
    </subcellularLocation>
</comment>
<organism evidence="11 12">
    <name type="scientific">Notothenia coriiceps</name>
    <name type="common">black rockcod</name>
    <dbReference type="NCBI Taxonomy" id="8208"/>
    <lineage>
        <taxon>Eukaryota</taxon>
        <taxon>Metazoa</taxon>
        <taxon>Chordata</taxon>
        <taxon>Craniata</taxon>
        <taxon>Vertebrata</taxon>
        <taxon>Euteleostomi</taxon>
        <taxon>Actinopterygii</taxon>
        <taxon>Neopterygii</taxon>
        <taxon>Teleostei</taxon>
        <taxon>Neoteleostei</taxon>
        <taxon>Acanthomorphata</taxon>
        <taxon>Eupercaria</taxon>
        <taxon>Perciformes</taxon>
        <taxon>Notothenioidei</taxon>
        <taxon>Nototheniidae</taxon>
        <taxon>Notothenia</taxon>
    </lineage>
</organism>
<evidence type="ECO:0000256" key="3">
    <source>
        <dbReference type="ARBA" id="ARBA00022448"/>
    </source>
</evidence>
<keyword evidence="4 9" id="KW-0812">Transmembrane</keyword>
<feature type="transmembrane region" description="Helical" evidence="9">
    <location>
        <begin position="156"/>
        <end position="174"/>
    </location>
</feature>
<dbReference type="Pfam" id="PF13906">
    <property type="entry name" value="AA_permease_C"/>
    <property type="match status" value="1"/>
</dbReference>
<evidence type="ECO:0000256" key="1">
    <source>
        <dbReference type="ARBA" id="ARBA00004127"/>
    </source>
</evidence>
<keyword evidence="6 9" id="KW-1133">Transmembrane helix</keyword>
<dbReference type="FunFam" id="1.20.1740.10:FF:000024">
    <property type="entry name" value="High affinity cationic amino acid transporter 1"/>
    <property type="match status" value="1"/>
</dbReference>
<comment type="similarity">
    <text evidence="2">Belongs to the amino acid-polyamine-organocation (APC) superfamily. Cationic amino acid transporter (CAT) (TC 2.A.3.3) family.</text>
</comment>
<proteinExistence type="inferred from homology"/>
<feature type="transmembrane region" description="Helical" evidence="9">
    <location>
        <begin position="97"/>
        <end position="117"/>
    </location>
</feature>
<dbReference type="GO" id="GO:0000064">
    <property type="term" value="F:L-ornithine transmembrane transporter activity"/>
    <property type="evidence" value="ECO:0007669"/>
    <property type="project" value="TreeGrafter"/>
</dbReference>
<dbReference type="Proteomes" id="UP000504611">
    <property type="component" value="Unplaced"/>
</dbReference>
<evidence type="ECO:0000256" key="2">
    <source>
        <dbReference type="ARBA" id="ARBA00008572"/>
    </source>
</evidence>
<feature type="domain" description="Cationic amino acid transporter C-terminal" evidence="10">
    <location>
        <begin position="129"/>
        <end position="179"/>
    </location>
</feature>
<feature type="transmembrane region" description="Helical" evidence="9">
    <location>
        <begin position="13"/>
        <end position="34"/>
    </location>
</feature>
<sequence length="202" mass="22693">MVLLFDLKALVDLSSIGTIFAYTLVAVCILILRYKEDPGFSHRREPFTVMGLFIPPSRATPRTSKNVNVITIIILFLVMVLSLLLSEGAFSLRNRELWSVLIVSFLSLMLVLAVAIIWRQPQSISKASFMVPGLPVVPVLSVLINTYLMVQLGGETWISYAVWMVIGLIIYFGYGVRHSVQKQRLYQARTRLNIVHVNNVAA</sequence>
<dbReference type="OrthoDB" id="3900342at2759"/>
<dbReference type="RefSeq" id="XP_010784090.1">
    <property type="nucleotide sequence ID" value="XM_010785788.1"/>
</dbReference>
<dbReference type="GeneID" id="104958078"/>
<dbReference type="InterPro" id="IPR029485">
    <property type="entry name" value="CAT_C"/>
</dbReference>